<evidence type="ECO:0000256" key="7">
    <source>
        <dbReference type="ARBA" id="ARBA00022940"/>
    </source>
</evidence>
<feature type="domain" description="Mammalian defensins" evidence="12">
    <location>
        <begin position="66"/>
        <end position="94"/>
    </location>
</feature>
<dbReference type="GO" id="GO:0031012">
    <property type="term" value="C:extracellular matrix"/>
    <property type="evidence" value="ECO:0007669"/>
    <property type="project" value="TreeGrafter"/>
</dbReference>
<dbReference type="PROSITE" id="PS00269">
    <property type="entry name" value="DEFENSIN"/>
    <property type="match status" value="1"/>
</dbReference>
<keyword evidence="6 11" id="KW-0732">Signal</keyword>
<dbReference type="SMART" id="SM00048">
    <property type="entry name" value="DEFSN"/>
    <property type="match status" value="1"/>
</dbReference>
<evidence type="ECO:0000256" key="2">
    <source>
        <dbReference type="ARBA" id="ARBA00006519"/>
    </source>
</evidence>
<evidence type="ECO:0000256" key="3">
    <source>
        <dbReference type="ARBA" id="ARBA00022525"/>
    </source>
</evidence>
<dbReference type="PANTHER" id="PTHR11876">
    <property type="entry name" value="ALPHA-DEFENSIN 1"/>
    <property type="match status" value="1"/>
</dbReference>
<evidence type="ECO:0000313" key="14">
    <source>
        <dbReference type="Proteomes" id="UP000694416"/>
    </source>
</evidence>
<organism evidence="13 14">
    <name type="scientific">Piliocolobus tephrosceles</name>
    <name type="common">Ugandan red Colobus</name>
    <dbReference type="NCBI Taxonomy" id="591936"/>
    <lineage>
        <taxon>Eukaryota</taxon>
        <taxon>Metazoa</taxon>
        <taxon>Chordata</taxon>
        <taxon>Craniata</taxon>
        <taxon>Vertebrata</taxon>
        <taxon>Euteleostomi</taxon>
        <taxon>Mammalia</taxon>
        <taxon>Eutheria</taxon>
        <taxon>Euarchontoglires</taxon>
        <taxon>Primates</taxon>
        <taxon>Haplorrhini</taxon>
        <taxon>Catarrhini</taxon>
        <taxon>Cercopithecidae</taxon>
        <taxon>Colobinae</taxon>
        <taxon>Piliocolobus</taxon>
    </lineage>
</organism>
<reference evidence="13" key="1">
    <citation type="submission" date="2025-08" db="UniProtKB">
        <authorList>
            <consortium name="Ensembl"/>
        </authorList>
    </citation>
    <scope>IDENTIFICATION</scope>
</reference>
<proteinExistence type="inferred from homology"/>
<evidence type="ECO:0000313" key="13">
    <source>
        <dbReference type="Ensembl" id="ENSPTEP00000014897.1"/>
    </source>
</evidence>
<evidence type="ECO:0000256" key="8">
    <source>
        <dbReference type="ARBA" id="ARBA00023022"/>
    </source>
</evidence>
<evidence type="ECO:0000256" key="9">
    <source>
        <dbReference type="ARBA" id="ARBA00023157"/>
    </source>
</evidence>
<keyword evidence="3" id="KW-0964">Secreted</keyword>
<keyword evidence="5" id="KW-0295">Fungicide</keyword>
<dbReference type="Pfam" id="PF00323">
    <property type="entry name" value="Defensin_1"/>
    <property type="match status" value="1"/>
</dbReference>
<keyword evidence="9" id="KW-1015">Disulfide bond</keyword>
<accession>A0A8C9H5M6</accession>
<evidence type="ECO:0000256" key="4">
    <source>
        <dbReference type="ARBA" id="ARBA00022529"/>
    </source>
</evidence>
<evidence type="ECO:0000256" key="10">
    <source>
        <dbReference type="SAM" id="MobiDB-lite"/>
    </source>
</evidence>
<comment type="similarity">
    <text evidence="2">Belongs to the alpha-defensin family.</text>
</comment>
<feature type="signal peptide" evidence="11">
    <location>
        <begin position="1"/>
        <end position="19"/>
    </location>
</feature>
<dbReference type="GO" id="GO:0050832">
    <property type="term" value="P:defense response to fungus"/>
    <property type="evidence" value="ECO:0007669"/>
    <property type="project" value="UniProtKB-KW"/>
</dbReference>
<feature type="chain" id="PRO_5034170616" description="Mammalian defensins domain-containing protein" evidence="11">
    <location>
        <begin position="20"/>
        <end position="95"/>
    </location>
</feature>
<dbReference type="GO" id="GO:0031640">
    <property type="term" value="P:killing of cells of another organism"/>
    <property type="evidence" value="ECO:0007669"/>
    <property type="project" value="UniProtKB-KW"/>
</dbReference>
<evidence type="ECO:0000256" key="11">
    <source>
        <dbReference type="SAM" id="SignalP"/>
    </source>
</evidence>
<evidence type="ECO:0000259" key="12">
    <source>
        <dbReference type="PROSITE" id="PS00269"/>
    </source>
</evidence>
<keyword evidence="7" id="KW-0211">Defensin</keyword>
<dbReference type="SMART" id="SM01418">
    <property type="entry name" value="Defensin_propep"/>
    <property type="match status" value="1"/>
</dbReference>
<sequence length="95" mass="10428">MTTLTLLTAILLVPLQAQAEPLQARADKATAAQEQPGTDDQDFAISFTGDTSSGFRASGPRTLLRCSCRIRDCHLQERNYGTCTSSEIHYKFCCL</sequence>
<dbReference type="InterPro" id="IPR006081">
    <property type="entry name" value="Alpha-defensin_C"/>
</dbReference>
<dbReference type="InterPro" id="IPR002366">
    <property type="entry name" value="Alpha-defensin_N"/>
</dbReference>
<dbReference type="GO" id="GO:0061844">
    <property type="term" value="P:antimicrobial humoral immune response mediated by antimicrobial peptide"/>
    <property type="evidence" value="ECO:0007669"/>
    <property type="project" value="TreeGrafter"/>
</dbReference>
<dbReference type="Pfam" id="PF00879">
    <property type="entry name" value="Defensin_propep"/>
    <property type="match status" value="1"/>
</dbReference>
<feature type="region of interest" description="Disordered" evidence="10">
    <location>
        <begin position="24"/>
        <end position="43"/>
    </location>
</feature>
<protein>
    <recommendedName>
        <fullName evidence="12">Mammalian defensins domain-containing protein</fullName>
    </recommendedName>
</protein>
<name>A0A8C9H5M6_9PRIM</name>
<dbReference type="PANTHER" id="PTHR11876:SF28">
    <property type="entry name" value="ALPHA-DEFENSIN 1"/>
    <property type="match status" value="1"/>
</dbReference>
<keyword evidence="8" id="KW-0044">Antibiotic</keyword>
<dbReference type="InterPro" id="IPR016327">
    <property type="entry name" value="Alpha-defensin"/>
</dbReference>
<evidence type="ECO:0000256" key="5">
    <source>
        <dbReference type="ARBA" id="ARBA00022577"/>
    </source>
</evidence>
<dbReference type="AlphaFoldDB" id="A0A8C9H5M6"/>
<dbReference type="GO" id="GO:0002227">
    <property type="term" value="P:innate immune response in mucosa"/>
    <property type="evidence" value="ECO:0007669"/>
    <property type="project" value="TreeGrafter"/>
</dbReference>
<dbReference type="Proteomes" id="UP000694416">
    <property type="component" value="Unplaced"/>
</dbReference>
<comment type="subcellular location">
    <subcellularLocation>
        <location evidence="1">Secreted</location>
    </subcellularLocation>
</comment>
<evidence type="ECO:0000256" key="6">
    <source>
        <dbReference type="ARBA" id="ARBA00022729"/>
    </source>
</evidence>
<keyword evidence="4" id="KW-0929">Antimicrobial</keyword>
<dbReference type="GO" id="GO:0071222">
    <property type="term" value="P:cellular response to lipopolysaccharide"/>
    <property type="evidence" value="ECO:0007669"/>
    <property type="project" value="TreeGrafter"/>
</dbReference>
<dbReference type="GO" id="GO:0050829">
    <property type="term" value="P:defense response to Gram-negative bacterium"/>
    <property type="evidence" value="ECO:0007669"/>
    <property type="project" value="TreeGrafter"/>
</dbReference>
<dbReference type="PIRSF" id="PIRSF001875">
    <property type="entry name" value="Alpha-defensin"/>
    <property type="match status" value="1"/>
</dbReference>
<dbReference type="Ensembl" id="ENSPTET00000022295.1">
    <property type="protein sequence ID" value="ENSPTEP00000014897.1"/>
    <property type="gene ID" value="ENSPTEG00000016595.1"/>
</dbReference>
<reference evidence="13" key="2">
    <citation type="submission" date="2025-09" db="UniProtKB">
        <authorList>
            <consortium name="Ensembl"/>
        </authorList>
    </citation>
    <scope>IDENTIFICATION</scope>
</reference>
<evidence type="ECO:0000256" key="1">
    <source>
        <dbReference type="ARBA" id="ARBA00004613"/>
    </source>
</evidence>
<dbReference type="GO" id="GO:0005615">
    <property type="term" value="C:extracellular space"/>
    <property type="evidence" value="ECO:0007669"/>
    <property type="project" value="InterPro"/>
</dbReference>
<dbReference type="InterPro" id="IPR006080">
    <property type="entry name" value="Beta/alpha-defensin_C"/>
</dbReference>
<keyword evidence="14" id="KW-1185">Reference proteome</keyword>
<dbReference type="GO" id="GO:0019731">
    <property type="term" value="P:antibacterial humoral response"/>
    <property type="evidence" value="ECO:0007669"/>
    <property type="project" value="TreeGrafter"/>
</dbReference>
<dbReference type="GO" id="GO:0050830">
    <property type="term" value="P:defense response to Gram-positive bacterium"/>
    <property type="evidence" value="ECO:0007669"/>
    <property type="project" value="TreeGrafter"/>
</dbReference>
<dbReference type="GO" id="GO:0051673">
    <property type="term" value="P:disruption of plasma membrane integrity in another organism"/>
    <property type="evidence" value="ECO:0007669"/>
    <property type="project" value="TreeGrafter"/>
</dbReference>